<keyword evidence="1" id="KW-0812">Transmembrane</keyword>
<sequence length="507" mass="60069">MQKLLESYGILVQENIKDTNVEINENTITIHNSNISEIDLNILEQKQINKITITNCEIDYIYFANNNIELFFSGCVFRNQIIARRFSFHKKISFIQCIFEKKVDFSGTIFGNQVDFGLTKFEGEARFIETKFLAEYTNQKNIENNFIEAVFKGKVSFARAEFKARVDFSIVRFEGEARFINTSFFKNTIIFSEVEFNNVKFISDKERDKTSTNNTAKQTYHFQDITFKGIVNFENIHIEYLKFKNVIFNNIVVFDDTTLDNKPKFINCTFSNQFNIKHDCIQYDYNELKEKNKNTYDEFLNLRDLFRKLKSNRIAHHNLIDASELRAQGLYARELELTHEENKNLKDTIEQWQLFFYRKLCDHHTDLVLNAKWLATTITVFLCLYFLSKYGLNFQHFINEYNNNSIIKYININFIYKFENYNGFIFIFYTYILIFMLWNVFRIFFSFAVILCCIINQPKLIFGIANLIGDNSYNAFENLLITLYTLIAGLIIFSLQKTARKNTIIPN</sequence>
<keyword evidence="1" id="KW-1133">Transmembrane helix</keyword>
<feature type="transmembrane region" description="Helical" evidence="1">
    <location>
        <begin position="421"/>
        <end position="441"/>
    </location>
</feature>
<proteinExistence type="predicted"/>
<comment type="caution">
    <text evidence="2">The sequence shown here is derived from an EMBL/GenBank/DDBJ whole genome shotgun (WGS) entry which is preliminary data.</text>
</comment>
<dbReference type="AlphaFoldDB" id="A0A698FSS1"/>
<reference evidence="2 3" key="1">
    <citation type="submission" date="2019-09" db="EMBL/GenBank/DDBJ databases">
        <authorList>
            <consortium name="PulseNet: The National Subtyping Network for Foodborne Disease Surveillance"/>
            <person name="Tarr C.L."/>
            <person name="Trees E."/>
            <person name="Katz L.S."/>
            <person name="Carleton-Romer H.A."/>
            <person name="Stroika S."/>
            <person name="Kucerova Z."/>
            <person name="Roache K.F."/>
            <person name="Sabol A.L."/>
            <person name="Besser J."/>
            <person name="Gerner-Smidt P."/>
        </authorList>
    </citation>
    <scope>NUCLEOTIDE SEQUENCE [LARGE SCALE GENOMIC DNA]</scope>
    <source>
        <strain evidence="2 3">PNUSAC011760</strain>
    </source>
</reference>
<evidence type="ECO:0000313" key="3">
    <source>
        <dbReference type="Proteomes" id="UP000440714"/>
    </source>
</evidence>
<gene>
    <name evidence="2" type="ORF">F5R70_01365</name>
</gene>
<evidence type="ECO:0008006" key="4">
    <source>
        <dbReference type="Google" id="ProtNLM"/>
    </source>
</evidence>
<feature type="transmembrane region" description="Helical" evidence="1">
    <location>
        <begin position="448"/>
        <end position="469"/>
    </location>
</feature>
<accession>A0A698FSS1</accession>
<evidence type="ECO:0000256" key="1">
    <source>
        <dbReference type="SAM" id="Phobius"/>
    </source>
</evidence>
<organism evidence="2 3">
    <name type="scientific">Campylobacter lari</name>
    <dbReference type="NCBI Taxonomy" id="201"/>
    <lineage>
        <taxon>Bacteria</taxon>
        <taxon>Pseudomonadati</taxon>
        <taxon>Campylobacterota</taxon>
        <taxon>Epsilonproteobacteria</taxon>
        <taxon>Campylobacterales</taxon>
        <taxon>Campylobacteraceae</taxon>
        <taxon>Campylobacter</taxon>
    </lineage>
</organism>
<name>A0A698FSS1_CAMLA</name>
<dbReference type="Proteomes" id="UP000440714">
    <property type="component" value="Unassembled WGS sequence"/>
</dbReference>
<keyword evidence="1" id="KW-0472">Membrane</keyword>
<dbReference type="EMBL" id="AAKYAN010000002">
    <property type="protein sequence ID" value="ECW8954100.1"/>
    <property type="molecule type" value="Genomic_DNA"/>
</dbReference>
<protein>
    <recommendedName>
        <fullName evidence="4">Pentapeptide repeat-containing protein</fullName>
    </recommendedName>
</protein>
<feature type="transmembrane region" description="Helical" evidence="1">
    <location>
        <begin position="475"/>
        <end position="495"/>
    </location>
</feature>
<evidence type="ECO:0000313" key="2">
    <source>
        <dbReference type="EMBL" id="ECW8954100.1"/>
    </source>
</evidence>